<keyword evidence="3 7" id="KW-0489">Methyltransferase</keyword>
<dbReference type="PANTHER" id="PTHR30481">
    <property type="entry name" value="DNA ADENINE METHYLASE"/>
    <property type="match status" value="1"/>
</dbReference>
<dbReference type="PRINTS" id="PR00505">
    <property type="entry name" value="D12N6MTFRASE"/>
</dbReference>
<dbReference type="PANTHER" id="PTHR30481:SF3">
    <property type="entry name" value="DNA ADENINE METHYLASE"/>
    <property type="match status" value="1"/>
</dbReference>
<comment type="catalytic activity">
    <reaction evidence="6">
        <text>a 2'-deoxyadenosine in DNA + S-adenosyl-L-methionine = an N(6)-methyl-2'-deoxyadenosine in DNA + S-adenosyl-L-homocysteine + H(+)</text>
        <dbReference type="Rhea" id="RHEA:15197"/>
        <dbReference type="Rhea" id="RHEA-COMP:12418"/>
        <dbReference type="Rhea" id="RHEA-COMP:12419"/>
        <dbReference type="ChEBI" id="CHEBI:15378"/>
        <dbReference type="ChEBI" id="CHEBI:57856"/>
        <dbReference type="ChEBI" id="CHEBI:59789"/>
        <dbReference type="ChEBI" id="CHEBI:90615"/>
        <dbReference type="ChEBI" id="CHEBI:90616"/>
        <dbReference type="EC" id="2.1.1.72"/>
    </reaction>
</comment>
<dbReference type="InterPro" id="IPR029063">
    <property type="entry name" value="SAM-dependent_MTases_sf"/>
</dbReference>
<dbReference type="NCBIfam" id="TIGR00571">
    <property type="entry name" value="dam"/>
    <property type="match status" value="1"/>
</dbReference>
<dbReference type="Gene3D" id="3.40.50.150">
    <property type="entry name" value="Vaccinia Virus protein VP39"/>
    <property type="match status" value="1"/>
</dbReference>
<evidence type="ECO:0000313" key="8">
    <source>
        <dbReference type="Proteomes" id="UP000263326"/>
    </source>
</evidence>
<name>A0A384ZWX1_9CAUD</name>
<dbReference type="GO" id="GO:0032259">
    <property type="term" value="P:methylation"/>
    <property type="evidence" value="ECO:0007669"/>
    <property type="project" value="UniProtKB-KW"/>
</dbReference>
<gene>
    <name evidence="7" type="ORF">JA29_016</name>
</gene>
<keyword evidence="4" id="KW-0808">Transferase</keyword>
<dbReference type="EC" id="2.1.1.72" evidence="2"/>
<evidence type="ECO:0000256" key="2">
    <source>
        <dbReference type="ARBA" id="ARBA00011900"/>
    </source>
</evidence>
<evidence type="ECO:0000256" key="3">
    <source>
        <dbReference type="ARBA" id="ARBA00022603"/>
    </source>
</evidence>
<keyword evidence="5" id="KW-0949">S-adenosyl-L-methionine</keyword>
<dbReference type="InterPro" id="IPR012327">
    <property type="entry name" value="MeTrfase_D12"/>
</dbReference>
<comment type="similarity">
    <text evidence="1">Belongs to the N(4)/N(6)-methyltransferase family.</text>
</comment>
<dbReference type="GO" id="GO:0006298">
    <property type="term" value="P:mismatch repair"/>
    <property type="evidence" value="ECO:0007669"/>
    <property type="project" value="TreeGrafter"/>
</dbReference>
<proteinExistence type="inferred from homology"/>
<dbReference type="EMBL" id="MH460461">
    <property type="protein sequence ID" value="AXG66742.1"/>
    <property type="molecule type" value="Genomic_DNA"/>
</dbReference>
<dbReference type="GO" id="GO:1904047">
    <property type="term" value="F:S-adenosyl-L-methionine binding"/>
    <property type="evidence" value="ECO:0007669"/>
    <property type="project" value="TreeGrafter"/>
</dbReference>
<sequence>MIHASPIKFQGNKRQLMPVITSLLPTGCTRMIDAFGGSGVVTANVQFKSRLYIEKHPQVFEIVKHISQSDPKATVRRIKNMVKKFALTNSNERQFEDFKKYANSKNDPLLFYILHRHAHSNLLRFNLSGEFNTPFGDRGLLGRMDEVEQEITKFCELMEGVQFYCGSYTRVVEELNRRKQLNAKTFFYFDPPYLASGANTYAKWTEDDEQRLLNNLAGLSKRNVRWMLSNVTEHRHFKNQFLIKWLKKNDVKVHKIDKHYCLANSHRDSHGTKEIIVTNY</sequence>
<dbReference type="Pfam" id="PF02086">
    <property type="entry name" value="MethyltransfD12"/>
    <property type="match status" value="1"/>
</dbReference>
<dbReference type="GO" id="GO:0043565">
    <property type="term" value="F:sequence-specific DNA binding"/>
    <property type="evidence" value="ECO:0007669"/>
    <property type="project" value="TreeGrafter"/>
</dbReference>
<evidence type="ECO:0000256" key="5">
    <source>
        <dbReference type="ARBA" id="ARBA00022691"/>
    </source>
</evidence>
<dbReference type="PIRSF" id="PIRSF000398">
    <property type="entry name" value="M_m6A_EcoRV"/>
    <property type="match status" value="1"/>
</dbReference>
<evidence type="ECO:0000256" key="4">
    <source>
        <dbReference type="ARBA" id="ARBA00022679"/>
    </source>
</evidence>
<dbReference type="SUPFAM" id="SSF53335">
    <property type="entry name" value="S-adenosyl-L-methionine-dependent methyltransferases"/>
    <property type="match status" value="1"/>
</dbReference>
<keyword evidence="8" id="KW-1185">Reference proteome</keyword>
<reference evidence="7 8" key="1">
    <citation type="journal article" date="2018" name="Front. Microbiol.">
        <title>Jumbo Bacteriophages Are Represented Within an Increasing Diversity of Environmental Viruses Infecting the Emerging Phytopathogen, Dickeya solani.</title>
        <authorList>
            <person name="Day A.W."/>
            <person name="Ahn J."/>
            <person name="Salmond G.P.C."/>
        </authorList>
    </citation>
    <scope>NUCLEOTIDE SEQUENCE [LARGE SCALE GENOMIC DNA]</scope>
</reference>
<protein>
    <recommendedName>
        <fullName evidence="2">site-specific DNA-methyltransferase (adenine-specific)</fullName>
        <ecNumber evidence="2">2.1.1.72</ecNumber>
    </recommendedName>
</protein>
<dbReference type="GO" id="GO:0009007">
    <property type="term" value="F:site-specific DNA-methyltransferase (adenine-specific) activity"/>
    <property type="evidence" value="ECO:0007669"/>
    <property type="project" value="UniProtKB-EC"/>
</dbReference>
<evidence type="ECO:0000256" key="6">
    <source>
        <dbReference type="ARBA" id="ARBA00047942"/>
    </source>
</evidence>
<dbReference type="Gene3D" id="1.10.1020.10">
    <property type="entry name" value="Adenine-specific Methyltransferase, Domain 2"/>
    <property type="match status" value="1"/>
</dbReference>
<evidence type="ECO:0000313" key="7">
    <source>
        <dbReference type="EMBL" id="AXG66742.1"/>
    </source>
</evidence>
<organism evidence="7 8">
    <name type="scientific">Dickeya phage vB_DsoM_JA29</name>
    <dbReference type="NCBI Taxonomy" id="2283031"/>
    <lineage>
        <taxon>Viruses</taxon>
        <taxon>Duplodnaviria</taxon>
        <taxon>Heunggongvirae</taxon>
        <taxon>Uroviricota</taxon>
        <taxon>Caudoviricetes</taxon>
        <taxon>Salmondvirus</taxon>
        <taxon>Salmondvirus JA29</taxon>
    </lineage>
</organism>
<dbReference type="InterPro" id="IPR023095">
    <property type="entry name" value="Ade_MeTrfase_dom_2"/>
</dbReference>
<accession>A0A384ZWX1</accession>
<dbReference type="Proteomes" id="UP000263326">
    <property type="component" value="Segment"/>
</dbReference>
<dbReference type="InterPro" id="IPR012263">
    <property type="entry name" value="M_m6A_EcoRV"/>
</dbReference>
<dbReference type="GO" id="GO:0009307">
    <property type="term" value="P:DNA restriction-modification system"/>
    <property type="evidence" value="ECO:0007669"/>
    <property type="project" value="InterPro"/>
</dbReference>
<evidence type="ECO:0000256" key="1">
    <source>
        <dbReference type="ARBA" id="ARBA00006594"/>
    </source>
</evidence>